<sequence length="541" mass="61146">MGKAATNLLDTIRILPGYDPYDQAGECVFDADYARYILEFVEKCCTHVKGEKARNREPLILEPWQQAVFANLWGWHKPDGSRRYREAMVFIPRGNSKTTMAAAMVCVGLYLDDEPGAELYSSAAERDQARLCFDVVTGMIRNEPMMERRANLYKYSIVVGDKSYKALSAEAGSKHGFSPQLVVNDELHAHKSPELTEVLMTGTLKRTSPLVVHLTTSDYEREGSICNDKHDYATKVRDGVIDDPAFLPVIYEAGKEDDWLSPDVWAKANPNLHVSVPLDYLQRECNRAREDPSYENTFKRLHLNIRTESVSRWITTEKWDACVAAISLSDCEGMSCWCGFDIASTEDFNAFVIAVPQENGETWIFPFFWVPEATARRREQERRIPYDAWARAGLLTLMEGNCTDPARLHKDVMDIINRHKLNVYQIACDRAFQGLDVIQRLDVDEGIEVFAHGQGSMGMIPPTKMTKTAIFNKTLKHDGNKVLRWMIANTVVHPGEWREYPMKGKSADKIDGVVAMVMAVGLAALGEGEGESFYENNEIEC</sequence>
<name>A0A0F9TEW7_9ZZZZ</name>
<evidence type="ECO:0008006" key="4">
    <source>
        <dbReference type="Google" id="ProtNLM"/>
    </source>
</evidence>
<dbReference type="Pfam" id="PF20441">
    <property type="entry name" value="TerL_nuclease"/>
    <property type="match status" value="1"/>
</dbReference>
<dbReference type="AlphaFoldDB" id="A0A0F9TEW7"/>
<comment type="caution">
    <text evidence="3">The sequence shown here is derived from an EMBL/GenBank/DDBJ whole genome shotgun (WGS) entry which is preliminary data.</text>
</comment>
<dbReference type="EMBL" id="LAZR01000242">
    <property type="protein sequence ID" value="KKN79755.1"/>
    <property type="molecule type" value="Genomic_DNA"/>
</dbReference>
<organism evidence="3">
    <name type="scientific">marine sediment metagenome</name>
    <dbReference type="NCBI Taxonomy" id="412755"/>
    <lineage>
        <taxon>unclassified sequences</taxon>
        <taxon>metagenomes</taxon>
        <taxon>ecological metagenomes</taxon>
    </lineage>
</organism>
<dbReference type="InterPro" id="IPR046462">
    <property type="entry name" value="TerL_nuclease"/>
</dbReference>
<accession>A0A0F9TEW7</accession>
<reference evidence="3" key="1">
    <citation type="journal article" date="2015" name="Nature">
        <title>Complex archaea that bridge the gap between prokaryotes and eukaryotes.</title>
        <authorList>
            <person name="Spang A."/>
            <person name="Saw J.H."/>
            <person name="Jorgensen S.L."/>
            <person name="Zaremba-Niedzwiedzka K."/>
            <person name="Martijn J."/>
            <person name="Lind A.E."/>
            <person name="van Eijk R."/>
            <person name="Schleper C."/>
            <person name="Guy L."/>
            <person name="Ettema T.J."/>
        </authorList>
    </citation>
    <scope>NUCLEOTIDE SEQUENCE</scope>
</reference>
<dbReference type="InterPro" id="IPR046461">
    <property type="entry name" value="TerL_ATPase"/>
</dbReference>
<evidence type="ECO:0000259" key="1">
    <source>
        <dbReference type="Pfam" id="PF03354"/>
    </source>
</evidence>
<feature type="domain" description="Terminase large subunit-like ATPase" evidence="1">
    <location>
        <begin position="63"/>
        <end position="233"/>
    </location>
</feature>
<gene>
    <name evidence="3" type="ORF">LCGC14_0336100</name>
</gene>
<proteinExistence type="predicted"/>
<dbReference type="InterPro" id="IPR027417">
    <property type="entry name" value="P-loop_NTPase"/>
</dbReference>
<feature type="domain" description="Terminase large subunit-like endonuclease" evidence="2">
    <location>
        <begin position="241"/>
        <end position="527"/>
    </location>
</feature>
<dbReference type="Gene3D" id="3.40.50.300">
    <property type="entry name" value="P-loop containing nucleotide triphosphate hydrolases"/>
    <property type="match status" value="1"/>
</dbReference>
<protein>
    <recommendedName>
        <fullName evidence="4">Terminase large subunit</fullName>
    </recommendedName>
</protein>
<dbReference type="Pfam" id="PF03354">
    <property type="entry name" value="TerL_ATPase"/>
    <property type="match status" value="1"/>
</dbReference>
<dbReference type="PANTHER" id="PTHR41287">
    <property type="match status" value="1"/>
</dbReference>
<evidence type="ECO:0000259" key="2">
    <source>
        <dbReference type="Pfam" id="PF20441"/>
    </source>
</evidence>
<evidence type="ECO:0000313" key="3">
    <source>
        <dbReference type="EMBL" id="KKN79755.1"/>
    </source>
</evidence>
<dbReference type="GO" id="GO:0004519">
    <property type="term" value="F:endonuclease activity"/>
    <property type="evidence" value="ECO:0007669"/>
    <property type="project" value="InterPro"/>
</dbReference>
<dbReference type="PANTHER" id="PTHR41287:SF1">
    <property type="entry name" value="PROTEIN YMFN"/>
    <property type="match status" value="1"/>
</dbReference>
<dbReference type="InterPro" id="IPR005021">
    <property type="entry name" value="Terminase_largesu-like"/>
</dbReference>